<evidence type="ECO:0000256" key="2">
    <source>
        <dbReference type="ARBA" id="ARBA00007560"/>
    </source>
</evidence>
<dbReference type="GO" id="GO:0000993">
    <property type="term" value="F:RNA polymerase II complex binding"/>
    <property type="evidence" value="ECO:0007669"/>
    <property type="project" value="TreeGrafter"/>
</dbReference>
<dbReference type="EMBL" id="JAKWFO010000004">
    <property type="protein sequence ID" value="KAI9637427.1"/>
    <property type="molecule type" value="Genomic_DNA"/>
</dbReference>
<protein>
    <submittedName>
        <fullName evidence="4">RNA polymerase II-associated</fullName>
    </submittedName>
</protein>
<accession>A0AA38HA80</accession>
<keyword evidence="5" id="KW-1185">Reference proteome</keyword>
<comment type="similarity">
    <text evidence="2">Belongs to the PAF1 family.</text>
</comment>
<sequence length="369" mass="41452">MSKKARLDLLVRVRYLNPLPPPPFPPKLFDIPSDIARLGEPSYLSQLSSGTPLPMLVDSEMGMALDLNVFDGVWDGNDSELNPEPQEVHAEDIPLLAPAAAATEATGEVSWMRTSSLFMRKTQNKRHHEKLKNEVAVDASDAAQLDAIESTFADVAHGDTRELIESFDIIPDDNWGEVSCIMMKFPDRPSGVSAAMNTAPRPSSPRLKRALLLPRDNDGQQEIEYFLPKEEDIPRLDDVYNRAVDPEVVQQVEGMAEEDASDPRIDEILPSTHYERARTYETVSAVKPQKEVLLTFDNGKAQYQEIFMRTLLRKARKRGHEEAFVDKMRVGYSQSIQKANPQIEDPTWVEDQLADLNGDIDDLMGEPEP</sequence>
<comment type="subcellular location">
    <subcellularLocation>
        <location evidence="1">Nucleus</location>
    </subcellularLocation>
</comment>
<dbReference type="Proteomes" id="UP001164286">
    <property type="component" value="Unassembled WGS sequence"/>
</dbReference>
<proteinExistence type="inferred from homology"/>
<dbReference type="RefSeq" id="XP_052947204.1">
    <property type="nucleotide sequence ID" value="XM_053092381.1"/>
</dbReference>
<dbReference type="PANTHER" id="PTHR23188:SF12">
    <property type="entry name" value="RNA POLYMERASE II-ASSOCIATED FACTOR 1 HOMOLOG"/>
    <property type="match status" value="1"/>
</dbReference>
<name>A0AA38HA80_9TREE</name>
<dbReference type="PANTHER" id="PTHR23188">
    <property type="entry name" value="RNA POLYMERASE II-ASSOCIATED FACTOR 1 HOMOLOG"/>
    <property type="match status" value="1"/>
</dbReference>
<dbReference type="GeneID" id="77731586"/>
<dbReference type="GO" id="GO:0006368">
    <property type="term" value="P:transcription elongation by RNA polymerase II"/>
    <property type="evidence" value="ECO:0007669"/>
    <property type="project" value="InterPro"/>
</dbReference>
<reference evidence="4" key="1">
    <citation type="journal article" date="2022" name="G3 (Bethesda)">
        <title>High quality genome of the basidiomycete yeast Dioszegia hungarica PDD-24b-2 isolated from cloud water.</title>
        <authorList>
            <person name="Jarrige D."/>
            <person name="Haridas S."/>
            <person name="Bleykasten-Grosshans C."/>
            <person name="Joly M."/>
            <person name="Nadalig T."/>
            <person name="Sancelme M."/>
            <person name="Vuilleumier S."/>
            <person name="Grigoriev I.V."/>
            <person name="Amato P."/>
            <person name="Bringel F."/>
        </authorList>
    </citation>
    <scope>NUCLEOTIDE SEQUENCE</scope>
    <source>
        <strain evidence="4">PDD-24b-2</strain>
    </source>
</reference>
<evidence type="ECO:0000313" key="4">
    <source>
        <dbReference type="EMBL" id="KAI9637427.1"/>
    </source>
</evidence>
<dbReference type="GO" id="GO:0003682">
    <property type="term" value="F:chromatin binding"/>
    <property type="evidence" value="ECO:0007669"/>
    <property type="project" value="TreeGrafter"/>
</dbReference>
<dbReference type="GO" id="GO:0016593">
    <property type="term" value="C:Cdc73/Paf1 complex"/>
    <property type="evidence" value="ECO:0007669"/>
    <property type="project" value="InterPro"/>
</dbReference>
<dbReference type="AlphaFoldDB" id="A0AA38HA80"/>
<evidence type="ECO:0000256" key="3">
    <source>
        <dbReference type="ARBA" id="ARBA00023242"/>
    </source>
</evidence>
<dbReference type="Pfam" id="PF03985">
    <property type="entry name" value="Paf1"/>
    <property type="match status" value="1"/>
</dbReference>
<gene>
    <name evidence="4" type="ORF">MKK02DRAFT_43350</name>
</gene>
<organism evidence="4 5">
    <name type="scientific">Dioszegia hungarica</name>
    <dbReference type="NCBI Taxonomy" id="4972"/>
    <lineage>
        <taxon>Eukaryota</taxon>
        <taxon>Fungi</taxon>
        <taxon>Dikarya</taxon>
        <taxon>Basidiomycota</taxon>
        <taxon>Agaricomycotina</taxon>
        <taxon>Tremellomycetes</taxon>
        <taxon>Tremellales</taxon>
        <taxon>Bulleribasidiaceae</taxon>
        <taxon>Dioszegia</taxon>
    </lineage>
</organism>
<evidence type="ECO:0000256" key="1">
    <source>
        <dbReference type="ARBA" id="ARBA00004123"/>
    </source>
</evidence>
<evidence type="ECO:0000313" key="5">
    <source>
        <dbReference type="Proteomes" id="UP001164286"/>
    </source>
</evidence>
<dbReference type="InterPro" id="IPR007133">
    <property type="entry name" value="RNA_pol_II-assoc_Paf1"/>
</dbReference>
<keyword evidence="3" id="KW-0539">Nucleus</keyword>
<comment type="caution">
    <text evidence="4">The sequence shown here is derived from an EMBL/GenBank/DDBJ whole genome shotgun (WGS) entry which is preliminary data.</text>
</comment>